<dbReference type="AlphaFoldDB" id="A0AAV4SGB1"/>
<accession>A0AAV4SGB1</accession>
<protein>
    <submittedName>
        <fullName evidence="2">Uncharacterized protein</fullName>
    </submittedName>
</protein>
<feature type="transmembrane region" description="Helical" evidence="1">
    <location>
        <begin position="81"/>
        <end position="99"/>
    </location>
</feature>
<gene>
    <name evidence="2" type="ORF">CEXT_408311</name>
</gene>
<keyword evidence="1" id="KW-1133">Transmembrane helix</keyword>
<organism evidence="2 3">
    <name type="scientific">Caerostris extrusa</name>
    <name type="common">Bark spider</name>
    <name type="synonym">Caerostris bankana</name>
    <dbReference type="NCBI Taxonomy" id="172846"/>
    <lineage>
        <taxon>Eukaryota</taxon>
        <taxon>Metazoa</taxon>
        <taxon>Ecdysozoa</taxon>
        <taxon>Arthropoda</taxon>
        <taxon>Chelicerata</taxon>
        <taxon>Arachnida</taxon>
        <taxon>Araneae</taxon>
        <taxon>Araneomorphae</taxon>
        <taxon>Entelegynae</taxon>
        <taxon>Araneoidea</taxon>
        <taxon>Araneidae</taxon>
        <taxon>Caerostris</taxon>
    </lineage>
</organism>
<evidence type="ECO:0000313" key="3">
    <source>
        <dbReference type="Proteomes" id="UP001054945"/>
    </source>
</evidence>
<evidence type="ECO:0000313" key="2">
    <source>
        <dbReference type="EMBL" id="GIY31512.1"/>
    </source>
</evidence>
<reference evidence="2 3" key="1">
    <citation type="submission" date="2021-06" db="EMBL/GenBank/DDBJ databases">
        <title>Caerostris extrusa draft genome.</title>
        <authorList>
            <person name="Kono N."/>
            <person name="Arakawa K."/>
        </authorList>
    </citation>
    <scope>NUCLEOTIDE SEQUENCE [LARGE SCALE GENOMIC DNA]</scope>
</reference>
<name>A0AAV4SGB1_CAEEX</name>
<dbReference type="Proteomes" id="UP001054945">
    <property type="component" value="Unassembled WGS sequence"/>
</dbReference>
<proteinExistence type="predicted"/>
<keyword evidence="3" id="KW-1185">Reference proteome</keyword>
<keyword evidence="1" id="KW-0472">Membrane</keyword>
<dbReference type="EMBL" id="BPLR01009388">
    <property type="protein sequence ID" value="GIY31512.1"/>
    <property type="molecule type" value="Genomic_DNA"/>
</dbReference>
<keyword evidence="1" id="KW-0812">Transmembrane</keyword>
<evidence type="ECO:0000256" key="1">
    <source>
        <dbReference type="SAM" id="Phobius"/>
    </source>
</evidence>
<comment type="caution">
    <text evidence="2">The sequence shown here is derived from an EMBL/GenBank/DDBJ whole genome shotgun (WGS) entry which is preliminary data.</text>
</comment>
<sequence>MIFGSASTVPANVGVEEQIGDYIPFFIHFHLKCGNDNESDLVSLPPSLLFKGWLAYIVSLGRFYCFFLANGRWQHRERPRLRNCFIAVGGAAMFLLSHAKKMA</sequence>
<feature type="transmembrane region" description="Helical" evidence="1">
    <location>
        <begin position="48"/>
        <end position="69"/>
    </location>
</feature>